<dbReference type="EMBL" id="CP101527">
    <property type="protein sequence ID" value="UZW75678.1"/>
    <property type="molecule type" value="Genomic_DNA"/>
</dbReference>
<dbReference type="FunFam" id="3.40.50.1400:FF:000002">
    <property type="entry name" value="Ferrochelatase"/>
    <property type="match status" value="1"/>
</dbReference>
<comment type="catalytic activity">
    <reaction evidence="8">
        <text>Fe-coproporphyrin III + 2 H(+) = coproporphyrin III + Fe(2+)</text>
        <dbReference type="Rhea" id="RHEA:49572"/>
        <dbReference type="ChEBI" id="CHEBI:15378"/>
        <dbReference type="ChEBI" id="CHEBI:29033"/>
        <dbReference type="ChEBI" id="CHEBI:68438"/>
        <dbReference type="ChEBI" id="CHEBI:131725"/>
        <dbReference type="EC" id="4.99.1.9"/>
    </reaction>
    <physiologicalReaction direction="right-to-left" evidence="8">
        <dbReference type="Rhea" id="RHEA:49574"/>
    </physiologicalReaction>
</comment>
<keyword evidence="13" id="KW-1185">Reference proteome</keyword>
<accession>A0A9E8HN71</accession>
<dbReference type="GO" id="GO:0005737">
    <property type="term" value="C:cytoplasm"/>
    <property type="evidence" value="ECO:0007669"/>
    <property type="project" value="UniProtKB-SubCell"/>
</dbReference>
<sequence length="362" mass="41292">MAFKGLDSFSHQQKDKVGVVITNLGTPDAPTTPALRTYLKQFLSDPRVVEIPRLVWLMILHGIILRVRPKKSAHAYKSVWTERGSPLLWHTQDQTTALRDRLQKSWGEEVIVEYAMRYGNPSIDSVVDSMLEAGARKLVVLPLYPQYSGSTTGSTFDALALNLKSRRWIPELRFVSSYHDHPLYIKAMADKIKAYWQEHGKAEMLMLSFHGVPKRYLEMGDPYYCHCHVTARLLTEALELDQSKVITSFQSRFGKAEWLQPYTDQTLKSLPAKGVKSIQVFCPGFAADCLETLEEIAIENRDYFIEAGGSEYNYIPALNSDEAHIDLLQAIAESNLQDWKHPTPDYQAREQRYKRSPLAPKS</sequence>
<protein>
    <recommendedName>
        <fullName evidence="9 10">Ferrochelatase</fullName>
        <ecNumber evidence="9 10">4.98.1.1</ecNumber>
    </recommendedName>
    <alternativeName>
        <fullName evidence="9">Heme synthase</fullName>
    </alternativeName>
    <alternativeName>
        <fullName evidence="9">Protoheme ferro-lyase</fullName>
    </alternativeName>
</protein>
<feature type="binding site" evidence="9">
    <location>
        <position position="210"/>
    </location>
    <ligand>
        <name>Fe(2+)</name>
        <dbReference type="ChEBI" id="CHEBI:29033"/>
    </ligand>
</feature>
<evidence type="ECO:0000313" key="12">
    <source>
        <dbReference type="EMBL" id="UZW75678.1"/>
    </source>
</evidence>
<comment type="catalytic activity">
    <reaction evidence="9 10">
        <text>heme b + 2 H(+) = protoporphyrin IX + Fe(2+)</text>
        <dbReference type="Rhea" id="RHEA:22584"/>
        <dbReference type="ChEBI" id="CHEBI:15378"/>
        <dbReference type="ChEBI" id="CHEBI:29033"/>
        <dbReference type="ChEBI" id="CHEBI:57306"/>
        <dbReference type="ChEBI" id="CHEBI:60344"/>
        <dbReference type="EC" id="4.98.1.1"/>
    </reaction>
</comment>
<gene>
    <name evidence="9 12" type="primary">hemH</name>
    <name evidence="12" type="ORF">NNL22_03530</name>
</gene>
<dbReference type="Proteomes" id="UP001164472">
    <property type="component" value="Chromosome"/>
</dbReference>
<evidence type="ECO:0000256" key="11">
    <source>
        <dbReference type="SAM" id="MobiDB-lite"/>
    </source>
</evidence>
<dbReference type="KEGG" id="asem:NNL22_03530"/>
<dbReference type="InterPro" id="IPR033659">
    <property type="entry name" value="Ferrochelatase_N"/>
</dbReference>
<comment type="function">
    <text evidence="9 10">Catalyzes the ferrous insertion into protoporphyrin IX.</text>
</comment>
<dbReference type="GO" id="GO:0004325">
    <property type="term" value="F:ferrochelatase activity"/>
    <property type="evidence" value="ECO:0007669"/>
    <property type="project" value="UniProtKB-UniRule"/>
</dbReference>
<dbReference type="RefSeq" id="WP_251810497.1">
    <property type="nucleotide sequence ID" value="NZ_CP101527.1"/>
</dbReference>
<comment type="subcellular location">
    <subcellularLocation>
        <location evidence="9 10">Cytoplasm</location>
    </subcellularLocation>
</comment>
<evidence type="ECO:0000256" key="3">
    <source>
        <dbReference type="ARBA" id="ARBA00022723"/>
    </source>
</evidence>
<reference evidence="12" key="1">
    <citation type="submission" date="2022-07" db="EMBL/GenBank/DDBJ databases">
        <title>Alkalimarinus sp. nov., isolated from gut of a Alitta virens.</title>
        <authorList>
            <person name="Yang A.I."/>
            <person name="Shin N.-R."/>
        </authorList>
    </citation>
    <scope>NUCLEOTIDE SEQUENCE</scope>
    <source>
        <strain evidence="12">FA028</strain>
    </source>
</reference>
<dbReference type="PANTHER" id="PTHR11108:SF1">
    <property type="entry name" value="FERROCHELATASE, MITOCHONDRIAL"/>
    <property type="match status" value="1"/>
</dbReference>
<keyword evidence="3 9" id="KW-0479">Metal-binding</keyword>
<feature type="binding site" evidence="9">
    <location>
        <position position="291"/>
    </location>
    <ligand>
        <name>Fe(2+)</name>
        <dbReference type="ChEBI" id="CHEBI:29033"/>
    </ligand>
</feature>
<dbReference type="InterPro" id="IPR033644">
    <property type="entry name" value="Ferrochelatase_C"/>
</dbReference>
<evidence type="ECO:0000256" key="8">
    <source>
        <dbReference type="ARBA" id="ARBA00024536"/>
    </source>
</evidence>
<evidence type="ECO:0000256" key="5">
    <source>
        <dbReference type="ARBA" id="ARBA00023133"/>
    </source>
</evidence>
<dbReference type="SUPFAM" id="SSF53800">
    <property type="entry name" value="Chelatase"/>
    <property type="match status" value="1"/>
</dbReference>
<dbReference type="AlphaFoldDB" id="A0A9E8HN71"/>
<dbReference type="Pfam" id="PF00762">
    <property type="entry name" value="Ferrochelatase"/>
    <property type="match status" value="1"/>
</dbReference>
<proteinExistence type="inferred from homology"/>
<dbReference type="Gene3D" id="3.40.50.1400">
    <property type="match status" value="2"/>
</dbReference>
<keyword evidence="7 9" id="KW-0627">Porphyrin biosynthesis</keyword>
<keyword evidence="4 9" id="KW-0408">Iron</keyword>
<dbReference type="PANTHER" id="PTHR11108">
    <property type="entry name" value="FERROCHELATASE"/>
    <property type="match status" value="1"/>
</dbReference>
<feature type="compositionally biased region" description="Basic and acidic residues" evidence="11">
    <location>
        <begin position="339"/>
        <end position="353"/>
    </location>
</feature>
<dbReference type="GO" id="GO:0006783">
    <property type="term" value="P:heme biosynthetic process"/>
    <property type="evidence" value="ECO:0007669"/>
    <property type="project" value="UniProtKB-UniRule"/>
</dbReference>
<dbReference type="CDD" id="cd00419">
    <property type="entry name" value="Ferrochelatase_C"/>
    <property type="match status" value="1"/>
</dbReference>
<evidence type="ECO:0000256" key="1">
    <source>
        <dbReference type="ARBA" id="ARBA00007718"/>
    </source>
</evidence>
<dbReference type="InterPro" id="IPR019772">
    <property type="entry name" value="Ferrochelatase_AS"/>
</dbReference>
<evidence type="ECO:0000313" key="13">
    <source>
        <dbReference type="Proteomes" id="UP001164472"/>
    </source>
</evidence>
<evidence type="ECO:0000256" key="10">
    <source>
        <dbReference type="RuleBase" id="RU000607"/>
    </source>
</evidence>
<dbReference type="NCBIfam" id="TIGR00109">
    <property type="entry name" value="hemH"/>
    <property type="match status" value="1"/>
</dbReference>
<dbReference type="HAMAP" id="MF_00323">
    <property type="entry name" value="Ferrochelatase"/>
    <property type="match status" value="1"/>
</dbReference>
<comment type="similarity">
    <text evidence="1 9 10">Belongs to the ferrochelatase family.</text>
</comment>
<keyword evidence="5 9" id="KW-0350">Heme biosynthesis</keyword>
<evidence type="ECO:0000256" key="2">
    <source>
        <dbReference type="ARBA" id="ARBA00022490"/>
    </source>
</evidence>
<evidence type="ECO:0000256" key="9">
    <source>
        <dbReference type="HAMAP-Rule" id="MF_00323"/>
    </source>
</evidence>
<evidence type="ECO:0000256" key="7">
    <source>
        <dbReference type="ARBA" id="ARBA00023244"/>
    </source>
</evidence>
<keyword evidence="2 9" id="KW-0963">Cytoplasm</keyword>
<evidence type="ECO:0000256" key="4">
    <source>
        <dbReference type="ARBA" id="ARBA00023004"/>
    </source>
</evidence>
<dbReference type="GO" id="GO:0046872">
    <property type="term" value="F:metal ion binding"/>
    <property type="evidence" value="ECO:0007669"/>
    <property type="project" value="UniProtKB-KW"/>
</dbReference>
<organism evidence="12 13">
    <name type="scientific">Alkalimarinus sediminis</name>
    <dbReference type="NCBI Taxonomy" id="1632866"/>
    <lineage>
        <taxon>Bacteria</taxon>
        <taxon>Pseudomonadati</taxon>
        <taxon>Pseudomonadota</taxon>
        <taxon>Gammaproteobacteria</taxon>
        <taxon>Alteromonadales</taxon>
        <taxon>Alteromonadaceae</taxon>
        <taxon>Alkalimarinus</taxon>
    </lineage>
</organism>
<dbReference type="EC" id="4.98.1.1" evidence="9 10"/>
<dbReference type="PROSITE" id="PS00534">
    <property type="entry name" value="FERROCHELATASE"/>
    <property type="match status" value="1"/>
</dbReference>
<keyword evidence="6 9" id="KW-0456">Lyase</keyword>
<name>A0A9E8HN71_9ALTE</name>
<evidence type="ECO:0000256" key="6">
    <source>
        <dbReference type="ARBA" id="ARBA00023239"/>
    </source>
</evidence>
<dbReference type="InterPro" id="IPR001015">
    <property type="entry name" value="Ferrochelatase"/>
</dbReference>
<comment type="pathway">
    <text evidence="9 10">Porphyrin-containing compound metabolism; protoheme biosynthesis; protoheme from protoporphyrin-IX: step 1/1.</text>
</comment>
<feature type="region of interest" description="Disordered" evidence="11">
    <location>
        <begin position="339"/>
        <end position="362"/>
    </location>
</feature>
<dbReference type="CDD" id="cd03411">
    <property type="entry name" value="Ferrochelatase_N"/>
    <property type="match status" value="1"/>
</dbReference>